<sequence>MNVVRILLLVALDVIVSADDFYELLGVAKDADNRAIRRAFKKLAIQLHPDKNPDDETAHANFVKLNRAYEVLKDEDLRKKYDEYGEEGLKDDFQPGNKYQSWQFYKDNFGIYDDDVEIVTLSRADFQQSVIDSGDMWFVNFYSTFCSHCHELAPTWREFAREMDGVIRIGAVNCAEDPMLCQSQNVMGYPSLVLYTGNGQGIFYQGHRELNALLAFITQRFKSEVHRVTFKNYLSLSTEWEDYSGSPWVIDFCDDDEQCLSKQNRRKLAAMLRGLANVGSVKCKEGDRDLLCKKLRGHGVAFYPTGKIDQENEKELSSFDPKEILKEVVSFIPDWPVLSAEEYRDLTMEFASSGVPTLVRFVKNAKADAEEGAHAELKKMQFVLQDIDVAIADCSILNSACDSMHFEQFPTYVMFKPSGGYEIDYRKKYSFHDVLVFAKESSKSSLVSLTDEQYQEALDKVDEEMWIIDYFAPWCPPCMKMIPELRKLPETIGDIPLKKGTIDCTVHKEICQRAAVNSYPSAILRYQDKEFTNVGYHDVHQIVEFIDDALNPSVEILTADNFGDLVGARDDGHVWLVDYFAPWCGPCQQLMPEFKRLARNMKKQNAKVSFGSVDCDANRAFCQQQGIRAYPLVRLYPADPNHRTVDYPNNWWRDAPSMQRWISEFLPSLVARMGNEFYQEVLGSTDVWLVDFYAPWCGHCVQFAPVFEEIAQIFEGRVKLAKIDCDRHPGVCQTAFVRAYPSIRLYLGGPGGGERQDAQGIAVQSQQRDTVISIVERFLAQRHDEL</sequence>
<evidence type="ECO:0000256" key="6">
    <source>
        <dbReference type="ARBA" id="ARBA00035043"/>
    </source>
</evidence>
<dbReference type="CDD" id="cd06257">
    <property type="entry name" value="DnaJ"/>
    <property type="match status" value="1"/>
</dbReference>
<dbReference type="InterPro" id="IPR036249">
    <property type="entry name" value="Thioredoxin-like_sf"/>
</dbReference>
<proteinExistence type="predicted"/>
<accession>A0AA39M6E9</accession>
<keyword evidence="4" id="KW-0072">Autophagy</keyword>
<evidence type="ECO:0000313" key="10">
    <source>
        <dbReference type="EMBL" id="KAK0422225.1"/>
    </source>
</evidence>
<dbReference type="GO" id="GO:0051787">
    <property type="term" value="F:misfolded protein binding"/>
    <property type="evidence" value="ECO:0007669"/>
    <property type="project" value="TreeGrafter"/>
</dbReference>
<feature type="domain" description="J" evidence="8">
    <location>
        <begin position="20"/>
        <end position="85"/>
    </location>
</feature>
<protein>
    <recommendedName>
        <fullName evidence="2">DnaJ homolog subfamily C member 10</fullName>
    </recommendedName>
    <alternativeName>
        <fullName evidence="3">DnaJ homolog subfamily C member 16</fullName>
    </alternativeName>
    <alternativeName>
        <fullName evidence="6">Endoplasmic reticulum DNA J domain-containing protein 8</fullName>
    </alternativeName>
</protein>
<evidence type="ECO:0000256" key="4">
    <source>
        <dbReference type="ARBA" id="ARBA00023006"/>
    </source>
</evidence>
<keyword evidence="11" id="KW-1185">Reference proteome</keyword>
<dbReference type="GO" id="GO:0005788">
    <property type="term" value="C:endoplasmic reticulum lumen"/>
    <property type="evidence" value="ECO:0007669"/>
    <property type="project" value="TreeGrafter"/>
</dbReference>
<evidence type="ECO:0000256" key="2">
    <source>
        <dbReference type="ARBA" id="ARBA00020920"/>
    </source>
</evidence>
<dbReference type="Gene3D" id="1.10.287.110">
    <property type="entry name" value="DnaJ domain"/>
    <property type="match status" value="1"/>
</dbReference>
<dbReference type="Pfam" id="PF00085">
    <property type="entry name" value="Thioredoxin"/>
    <property type="match status" value="4"/>
</dbReference>
<dbReference type="PANTHER" id="PTHR44340">
    <property type="entry name" value="DNAJ HOMOLOG SUBFAMILY C MEMBER 10"/>
    <property type="match status" value="1"/>
</dbReference>
<evidence type="ECO:0000256" key="5">
    <source>
        <dbReference type="ARBA" id="ARBA00035002"/>
    </source>
</evidence>
<dbReference type="PROSITE" id="PS00636">
    <property type="entry name" value="DNAJ_1"/>
    <property type="match status" value="1"/>
</dbReference>
<dbReference type="Pfam" id="PF00226">
    <property type="entry name" value="DnaJ"/>
    <property type="match status" value="1"/>
</dbReference>
<evidence type="ECO:0000256" key="7">
    <source>
        <dbReference type="SAM" id="SignalP"/>
    </source>
</evidence>
<evidence type="ECO:0000259" key="9">
    <source>
        <dbReference type="PROSITE" id="PS51352"/>
    </source>
</evidence>
<gene>
    <name evidence="10" type="ORF">QR680_007443</name>
</gene>
<dbReference type="Gene3D" id="3.40.30.10">
    <property type="entry name" value="Glutaredoxin"/>
    <property type="match status" value="6"/>
</dbReference>
<dbReference type="FunFam" id="1.10.287.110:FF:000029">
    <property type="entry name" value="DnaJ homolog subfamily C member 10"/>
    <property type="match status" value="1"/>
</dbReference>
<dbReference type="SMART" id="SM00271">
    <property type="entry name" value="DnaJ"/>
    <property type="match status" value="1"/>
</dbReference>
<dbReference type="PRINTS" id="PR00625">
    <property type="entry name" value="JDOMAIN"/>
</dbReference>
<evidence type="ECO:0000256" key="3">
    <source>
        <dbReference type="ARBA" id="ARBA00020921"/>
    </source>
</evidence>
<dbReference type="GO" id="GO:0016671">
    <property type="term" value="F:oxidoreductase activity, acting on a sulfur group of donors, disulfide as acceptor"/>
    <property type="evidence" value="ECO:0007669"/>
    <property type="project" value="TreeGrafter"/>
</dbReference>
<dbReference type="SUPFAM" id="SSF52833">
    <property type="entry name" value="Thioredoxin-like"/>
    <property type="match status" value="4"/>
</dbReference>
<name>A0AA39M6E9_9BILA</name>
<feature type="domain" description="Thioredoxin" evidence="9">
    <location>
        <begin position="668"/>
        <end position="780"/>
    </location>
</feature>
<evidence type="ECO:0000259" key="8">
    <source>
        <dbReference type="PROSITE" id="PS50076"/>
    </source>
</evidence>
<keyword evidence="7" id="KW-0732">Signal</keyword>
<dbReference type="InterPro" id="IPR013766">
    <property type="entry name" value="Thioredoxin_domain"/>
</dbReference>
<feature type="domain" description="Thioredoxin" evidence="9">
    <location>
        <begin position="536"/>
        <end position="667"/>
    </location>
</feature>
<evidence type="ECO:0000313" key="11">
    <source>
        <dbReference type="Proteomes" id="UP001175271"/>
    </source>
</evidence>
<comment type="subcellular location">
    <subcellularLocation>
        <location evidence="1">Endoplasmic reticulum membrane</location>
        <topology evidence="1">Single-pass type IV membrane protein</topology>
    </subcellularLocation>
</comment>
<dbReference type="AlphaFoldDB" id="A0AA39M6E9"/>
<dbReference type="InterPro" id="IPR001623">
    <property type="entry name" value="DnaJ_domain"/>
</dbReference>
<feature type="signal peptide" evidence="7">
    <location>
        <begin position="1"/>
        <end position="18"/>
    </location>
</feature>
<feature type="chain" id="PRO_5041286036" description="DnaJ homolog subfamily C member 10" evidence="7">
    <location>
        <begin position="19"/>
        <end position="786"/>
    </location>
</feature>
<reference evidence="10" key="1">
    <citation type="submission" date="2023-06" db="EMBL/GenBank/DDBJ databases">
        <title>Genomic analysis of the entomopathogenic nematode Steinernema hermaphroditum.</title>
        <authorList>
            <person name="Schwarz E.M."/>
            <person name="Heppert J.K."/>
            <person name="Baniya A."/>
            <person name="Schwartz H.T."/>
            <person name="Tan C.-H."/>
            <person name="Antoshechkin I."/>
            <person name="Sternberg P.W."/>
            <person name="Goodrich-Blair H."/>
            <person name="Dillman A.R."/>
        </authorList>
    </citation>
    <scope>NUCLEOTIDE SEQUENCE</scope>
    <source>
        <strain evidence="10">PS9179</strain>
        <tissue evidence="10">Whole animal</tissue>
    </source>
</reference>
<dbReference type="SUPFAM" id="SSF46565">
    <property type="entry name" value="Chaperone J-domain"/>
    <property type="match status" value="1"/>
</dbReference>
<dbReference type="PROSITE" id="PS50076">
    <property type="entry name" value="DNAJ_2"/>
    <property type="match status" value="1"/>
</dbReference>
<dbReference type="InterPro" id="IPR052460">
    <property type="entry name" value="ER_disulfide_reductase"/>
</dbReference>
<dbReference type="PROSITE" id="PS51352">
    <property type="entry name" value="THIOREDOXIN_2"/>
    <property type="match status" value="3"/>
</dbReference>
<dbReference type="InterPro" id="IPR017937">
    <property type="entry name" value="Thioredoxin_CS"/>
</dbReference>
<dbReference type="GO" id="GO:0036498">
    <property type="term" value="P:IRE1-mediated unfolded protein response"/>
    <property type="evidence" value="ECO:0007669"/>
    <property type="project" value="TreeGrafter"/>
</dbReference>
<dbReference type="InterPro" id="IPR036869">
    <property type="entry name" value="J_dom_sf"/>
</dbReference>
<dbReference type="GO" id="GO:0015035">
    <property type="term" value="F:protein-disulfide reductase activity"/>
    <property type="evidence" value="ECO:0007669"/>
    <property type="project" value="TreeGrafter"/>
</dbReference>
<dbReference type="InterPro" id="IPR018253">
    <property type="entry name" value="DnaJ_domain_CS"/>
</dbReference>
<dbReference type="Proteomes" id="UP001175271">
    <property type="component" value="Unassembled WGS sequence"/>
</dbReference>
<dbReference type="PROSITE" id="PS00194">
    <property type="entry name" value="THIOREDOXIN_1"/>
    <property type="match status" value="3"/>
</dbReference>
<dbReference type="GO" id="GO:0005789">
    <property type="term" value="C:endoplasmic reticulum membrane"/>
    <property type="evidence" value="ECO:0007669"/>
    <property type="project" value="UniProtKB-SubCell"/>
</dbReference>
<comment type="function">
    <text evidence="5">Plays an important role in regulating the size of autophagosomes during the formation process.</text>
</comment>
<dbReference type="PANTHER" id="PTHR44340:SF1">
    <property type="entry name" value="DNAJ HOMOLOG SUBFAMILY C MEMBER 10"/>
    <property type="match status" value="1"/>
</dbReference>
<comment type="caution">
    <text evidence="10">The sequence shown here is derived from an EMBL/GenBank/DDBJ whole genome shotgun (WGS) entry which is preliminary data.</text>
</comment>
<organism evidence="10 11">
    <name type="scientific">Steinernema hermaphroditum</name>
    <dbReference type="NCBI Taxonomy" id="289476"/>
    <lineage>
        <taxon>Eukaryota</taxon>
        <taxon>Metazoa</taxon>
        <taxon>Ecdysozoa</taxon>
        <taxon>Nematoda</taxon>
        <taxon>Chromadorea</taxon>
        <taxon>Rhabditida</taxon>
        <taxon>Tylenchina</taxon>
        <taxon>Panagrolaimomorpha</taxon>
        <taxon>Strongyloidoidea</taxon>
        <taxon>Steinernematidae</taxon>
        <taxon>Steinernema</taxon>
    </lineage>
</organism>
<feature type="domain" description="Thioredoxin" evidence="9">
    <location>
        <begin position="93"/>
        <end position="222"/>
    </location>
</feature>
<dbReference type="EMBL" id="JAUCMV010000001">
    <property type="protein sequence ID" value="KAK0422225.1"/>
    <property type="molecule type" value="Genomic_DNA"/>
</dbReference>
<dbReference type="GO" id="GO:0006914">
    <property type="term" value="P:autophagy"/>
    <property type="evidence" value="ECO:0007669"/>
    <property type="project" value="UniProtKB-KW"/>
</dbReference>
<evidence type="ECO:0000256" key="1">
    <source>
        <dbReference type="ARBA" id="ARBA00004163"/>
    </source>
</evidence>